<proteinExistence type="predicted"/>
<dbReference type="Gene3D" id="2.40.160.10">
    <property type="entry name" value="Porin"/>
    <property type="match status" value="1"/>
</dbReference>
<dbReference type="Proteomes" id="UP001467690">
    <property type="component" value="Unassembled WGS sequence"/>
</dbReference>
<sequence>MLNKSRVRTTLYTIALLAICQQCFAASKKLVESQFVTGFSDNVLQNDENVSSQYYIVRGTLNLETQLSQFKLVGSVNGAHQAFRKQNNLELNSVTSNASVKWQPTSQQSVDLNYQASQIDEAPWLGIRRDDVSSDTMEPASFNAYTTQLVYQYQPASERGLVVAAFWNQHKQTYQQQDQVAQNNSKITNLYNGKLGYQWRAGRHIYLSYQNTSLDYPSAFNNNSASDIWAIGLSWQATAITGFDLSLGQEQRQFDNASLNNKNSEYWSVSASWAPKTYSTFKISTQQKQHSSDYLNSILQLDTNYQISWQHTWGNGLQSELSHSQLNSEQLDGQQRIEKRQQTSLNLAYKINRALAFSIDLSTVKNTDSRLRRNFDENKLAVNLQFNFGGRS</sequence>
<reference evidence="2 3" key="1">
    <citation type="submission" date="2024-06" db="EMBL/GenBank/DDBJ databases">
        <authorList>
            <person name="Chen R.Y."/>
        </authorList>
    </citation>
    <scope>NUCLEOTIDE SEQUENCE [LARGE SCALE GENOMIC DNA]</scope>
    <source>
        <strain evidence="2 3">D2</strain>
    </source>
</reference>
<evidence type="ECO:0000313" key="2">
    <source>
        <dbReference type="EMBL" id="MER2493271.1"/>
    </source>
</evidence>
<dbReference type="InterPro" id="IPR018759">
    <property type="entry name" value="BBP2_2"/>
</dbReference>
<evidence type="ECO:0000256" key="1">
    <source>
        <dbReference type="SAM" id="SignalP"/>
    </source>
</evidence>
<protein>
    <submittedName>
        <fullName evidence="2">Outer membrane beta-barrel protein</fullName>
    </submittedName>
</protein>
<keyword evidence="3" id="KW-1185">Reference proteome</keyword>
<dbReference type="InterPro" id="IPR023614">
    <property type="entry name" value="Porin_dom_sf"/>
</dbReference>
<gene>
    <name evidence="2" type="ORF">ABS311_15435</name>
</gene>
<dbReference type="RefSeq" id="WP_143870608.1">
    <property type="nucleotide sequence ID" value="NZ_CP041660.1"/>
</dbReference>
<dbReference type="EMBL" id="JBELOE010000259">
    <property type="protein sequence ID" value="MER2493271.1"/>
    <property type="molecule type" value="Genomic_DNA"/>
</dbReference>
<evidence type="ECO:0000313" key="3">
    <source>
        <dbReference type="Proteomes" id="UP001467690"/>
    </source>
</evidence>
<feature type="signal peptide" evidence="1">
    <location>
        <begin position="1"/>
        <end position="25"/>
    </location>
</feature>
<organism evidence="2 3">
    <name type="scientific">Catenovulum sediminis</name>
    <dbReference type="NCBI Taxonomy" id="1740262"/>
    <lineage>
        <taxon>Bacteria</taxon>
        <taxon>Pseudomonadati</taxon>
        <taxon>Pseudomonadota</taxon>
        <taxon>Gammaproteobacteria</taxon>
        <taxon>Alteromonadales</taxon>
        <taxon>Alteromonadaceae</taxon>
        <taxon>Catenovulum</taxon>
    </lineage>
</organism>
<dbReference type="SUPFAM" id="SSF56935">
    <property type="entry name" value="Porins"/>
    <property type="match status" value="1"/>
</dbReference>
<keyword evidence="1" id="KW-0732">Signal</keyword>
<dbReference type="Pfam" id="PF10082">
    <property type="entry name" value="BBP2_2"/>
    <property type="match status" value="1"/>
</dbReference>
<comment type="caution">
    <text evidence="2">The sequence shown here is derived from an EMBL/GenBank/DDBJ whole genome shotgun (WGS) entry which is preliminary data.</text>
</comment>
<accession>A0ABV1RKJ5</accession>
<name>A0ABV1RKJ5_9ALTE</name>
<feature type="chain" id="PRO_5047025723" evidence="1">
    <location>
        <begin position="26"/>
        <end position="392"/>
    </location>
</feature>